<protein>
    <recommendedName>
        <fullName evidence="2">Outer membrane protein beta-barrel domain-containing protein</fullName>
    </recommendedName>
</protein>
<feature type="domain" description="Outer membrane protein beta-barrel" evidence="2">
    <location>
        <begin position="66"/>
        <end position="239"/>
    </location>
</feature>
<keyword evidence="1" id="KW-0732">Signal</keyword>
<name>A0A434AVA7_9BACT</name>
<organism evidence="3 4">
    <name type="scientific">Ancylomarina longa</name>
    <dbReference type="NCBI Taxonomy" id="2487017"/>
    <lineage>
        <taxon>Bacteria</taxon>
        <taxon>Pseudomonadati</taxon>
        <taxon>Bacteroidota</taxon>
        <taxon>Bacteroidia</taxon>
        <taxon>Marinilabiliales</taxon>
        <taxon>Marinifilaceae</taxon>
        <taxon>Ancylomarina</taxon>
    </lineage>
</organism>
<dbReference type="InterPro" id="IPR011250">
    <property type="entry name" value="OMP/PagP_B-barrel"/>
</dbReference>
<accession>A0A434AVA7</accession>
<comment type="caution">
    <text evidence="3">The sequence shown here is derived from an EMBL/GenBank/DDBJ whole genome shotgun (WGS) entry which is preliminary data.</text>
</comment>
<proteinExistence type="predicted"/>
<evidence type="ECO:0000256" key="1">
    <source>
        <dbReference type="ARBA" id="ARBA00022729"/>
    </source>
</evidence>
<sequence>MVSGFFPFKKLWFENHGVAIHNLFDYFTLLESYFIKIHMKRLSIILFTFFLIGTASAQLHRHDNYIWGINTGAVLPIGKFADVSKAGLDLSISGKWFMNEQIAVGMEVGYQNLGQDDEFWNGANIGKNNVTYELVPLVLTGTYFFKAWDRDFRPYASLGFGYFFYKNKVRFNSFSTEAYPFNGNPSLKYKISENKVGLMPSLGFLYNLNKQLALDISTRYTYIPNFAKFRSVNQTFTNTAEGYENKYIVENYAMGFTKISTITVSVGLFYRF</sequence>
<dbReference type="Proteomes" id="UP000282985">
    <property type="component" value="Unassembled WGS sequence"/>
</dbReference>
<evidence type="ECO:0000313" key="3">
    <source>
        <dbReference type="EMBL" id="RUT78380.1"/>
    </source>
</evidence>
<evidence type="ECO:0000259" key="2">
    <source>
        <dbReference type="Pfam" id="PF13505"/>
    </source>
</evidence>
<dbReference type="Gene3D" id="2.40.160.20">
    <property type="match status" value="1"/>
</dbReference>
<evidence type="ECO:0000313" key="4">
    <source>
        <dbReference type="Proteomes" id="UP000282985"/>
    </source>
</evidence>
<dbReference type="InterPro" id="IPR027385">
    <property type="entry name" value="Beta-barrel_OMP"/>
</dbReference>
<gene>
    <name evidence="3" type="ORF">DLK05_08635</name>
</gene>
<keyword evidence="4" id="KW-1185">Reference proteome</keyword>
<dbReference type="SUPFAM" id="SSF56925">
    <property type="entry name" value="OMPA-like"/>
    <property type="match status" value="1"/>
</dbReference>
<dbReference type="OrthoDB" id="9807574at2"/>
<dbReference type="EMBL" id="RJJX01000009">
    <property type="protein sequence ID" value="RUT78380.1"/>
    <property type="molecule type" value="Genomic_DNA"/>
</dbReference>
<dbReference type="Pfam" id="PF13505">
    <property type="entry name" value="OMP_b-brl"/>
    <property type="match status" value="1"/>
</dbReference>
<reference evidence="3 4" key="1">
    <citation type="submission" date="2018-11" db="EMBL/GenBank/DDBJ databases">
        <title>Parancylomarina longa gen. nov., sp. nov., isolated from sediments of southern Okinawa.</title>
        <authorList>
            <person name="Fu T."/>
        </authorList>
    </citation>
    <scope>NUCLEOTIDE SEQUENCE [LARGE SCALE GENOMIC DNA]</scope>
    <source>
        <strain evidence="3 4">T3-2 S1-C</strain>
    </source>
</reference>
<dbReference type="AlphaFoldDB" id="A0A434AVA7"/>